<dbReference type="RefSeq" id="WP_037521743.1">
    <property type="nucleotide sequence ID" value="NZ_JGVR01000027.1"/>
</dbReference>
<evidence type="ECO:0000256" key="2">
    <source>
        <dbReference type="SAM" id="SignalP"/>
    </source>
</evidence>
<dbReference type="STRING" id="13690.AX777_14795"/>
<dbReference type="Proteomes" id="UP000028534">
    <property type="component" value="Unassembled WGS sequence"/>
</dbReference>
<accession>A0A084EFH9</accession>
<feature type="compositionally biased region" description="Low complexity" evidence="1">
    <location>
        <begin position="51"/>
        <end position="65"/>
    </location>
</feature>
<evidence type="ECO:0000256" key="1">
    <source>
        <dbReference type="SAM" id="MobiDB-lite"/>
    </source>
</evidence>
<reference evidence="3 4" key="1">
    <citation type="submission" date="2014-03" db="EMBL/GenBank/DDBJ databases">
        <title>Genome sequence of Sphingobium yanoikuyae B1.</title>
        <authorList>
            <person name="Gan H.M."/>
            <person name="Gan H.Y."/>
            <person name="Savka M.A."/>
        </authorList>
    </citation>
    <scope>NUCLEOTIDE SEQUENCE [LARGE SCALE GENOMIC DNA]</scope>
    <source>
        <strain evidence="3 4">B1</strain>
    </source>
</reference>
<evidence type="ECO:0000313" key="3">
    <source>
        <dbReference type="EMBL" id="KEZ16721.1"/>
    </source>
</evidence>
<name>A0A084EFH9_SPHYA</name>
<dbReference type="AlphaFoldDB" id="A0A084EFH9"/>
<protein>
    <submittedName>
        <fullName evidence="3">Putative Fe-S oxidoreductase</fullName>
    </submittedName>
</protein>
<organism evidence="3 4">
    <name type="scientific">Sphingobium yanoikuyae</name>
    <name type="common">Sphingomonas yanoikuyae</name>
    <dbReference type="NCBI Taxonomy" id="13690"/>
    <lineage>
        <taxon>Bacteria</taxon>
        <taxon>Pseudomonadati</taxon>
        <taxon>Pseudomonadota</taxon>
        <taxon>Alphaproteobacteria</taxon>
        <taxon>Sphingomonadales</taxon>
        <taxon>Sphingomonadaceae</taxon>
        <taxon>Sphingobium</taxon>
    </lineage>
</organism>
<sequence length="113" mass="11240">MKIIMIAGFAALSMAALPGQAGAQVMSPPAQKQDPNAAQPTGAVPAETGMVPAPADVPRDPAAPVGTAANPVTVGGNMTPPPTEAKAYPVCGKGVQDGCVNPGEAKKRMRRPG</sequence>
<feature type="region of interest" description="Disordered" evidence="1">
    <location>
        <begin position="19"/>
        <end position="113"/>
    </location>
</feature>
<keyword evidence="2" id="KW-0732">Signal</keyword>
<proteinExistence type="predicted"/>
<evidence type="ECO:0000313" key="4">
    <source>
        <dbReference type="Proteomes" id="UP000028534"/>
    </source>
</evidence>
<comment type="caution">
    <text evidence="3">The sequence shown here is derived from an EMBL/GenBank/DDBJ whole genome shotgun (WGS) entry which is preliminary data.</text>
</comment>
<dbReference type="EMBL" id="JGVR01000027">
    <property type="protein sequence ID" value="KEZ16721.1"/>
    <property type="molecule type" value="Genomic_DNA"/>
</dbReference>
<feature type="chain" id="PRO_5001774278" evidence="2">
    <location>
        <begin position="24"/>
        <end position="113"/>
    </location>
</feature>
<feature type="signal peptide" evidence="2">
    <location>
        <begin position="1"/>
        <end position="23"/>
    </location>
</feature>
<gene>
    <name evidence="3" type="ORF">CP98_03947</name>
</gene>